<gene>
    <name evidence="2" type="ORF">RRG08_033286</name>
</gene>
<name>A0AAE0XSI4_9GAST</name>
<feature type="compositionally biased region" description="Gly residues" evidence="1">
    <location>
        <begin position="83"/>
        <end position="94"/>
    </location>
</feature>
<accession>A0AAE0XSI4</accession>
<dbReference type="AlphaFoldDB" id="A0AAE0XSI4"/>
<feature type="region of interest" description="Disordered" evidence="1">
    <location>
        <begin position="72"/>
        <end position="94"/>
    </location>
</feature>
<evidence type="ECO:0000313" key="3">
    <source>
        <dbReference type="Proteomes" id="UP001283361"/>
    </source>
</evidence>
<evidence type="ECO:0000256" key="1">
    <source>
        <dbReference type="SAM" id="MobiDB-lite"/>
    </source>
</evidence>
<dbReference type="Proteomes" id="UP001283361">
    <property type="component" value="Unassembled WGS sequence"/>
</dbReference>
<keyword evidence="3" id="KW-1185">Reference proteome</keyword>
<protein>
    <submittedName>
        <fullName evidence="2">Uncharacterized protein</fullName>
    </submittedName>
</protein>
<reference evidence="2" key="1">
    <citation type="journal article" date="2023" name="G3 (Bethesda)">
        <title>A reference genome for the long-term kleptoplast-retaining sea slug Elysia crispata morphotype clarki.</title>
        <authorList>
            <person name="Eastman K.E."/>
            <person name="Pendleton A.L."/>
            <person name="Shaikh M.A."/>
            <person name="Suttiyut T."/>
            <person name="Ogas R."/>
            <person name="Tomko P."/>
            <person name="Gavelis G."/>
            <person name="Widhalm J.R."/>
            <person name="Wisecaver J.H."/>
        </authorList>
    </citation>
    <scope>NUCLEOTIDE SEQUENCE</scope>
    <source>
        <strain evidence="2">ECLA1</strain>
    </source>
</reference>
<sequence length="94" mass="10465">MIVECEDRETRRDIAMPALHHHAAGRCCNLDVRLELRMTRPVTTRLYLANITSCISFSFSFQGKRAISHKGRPIRFGHIPGQTRGGPGMSSQGG</sequence>
<evidence type="ECO:0000313" key="2">
    <source>
        <dbReference type="EMBL" id="KAK3705320.1"/>
    </source>
</evidence>
<dbReference type="EMBL" id="JAWDGP010007772">
    <property type="protein sequence ID" value="KAK3705320.1"/>
    <property type="molecule type" value="Genomic_DNA"/>
</dbReference>
<organism evidence="2 3">
    <name type="scientific">Elysia crispata</name>
    <name type="common">lettuce slug</name>
    <dbReference type="NCBI Taxonomy" id="231223"/>
    <lineage>
        <taxon>Eukaryota</taxon>
        <taxon>Metazoa</taxon>
        <taxon>Spiralia</taxon>
        <taxon>Lophotrochozoa</taxon>
        <taxon>Mollusca</taxon>
        <taxon>Gastropoda</taxon>
        <taxon>Heterobranchia</taxon>
        <taxon>Euthyneura</taxon>
        <taxon>Panpulmonata</taxon>
        <taxon>Sacoglossa</taxon>
        <taxon>Placobranchoidea</taxon>
        <taxon>Plakobranchidae</taxon>
        <taxon>Elysia</taxon>
    </lineage>
</organism>
<proteinExistence type="predicted"/>
<comment type="caution">
    <text evidence="2">The sequence shown here is derived from an EMBL/GenBank/DDBJ whole genome shotgun (WGS) entry which is preliminary data.</text>
</comment>